<feature type="transmembrane region" description="Helical" evidence="1">
    <location>
        <begin position="99"/>
        <end position="120"/>
    </location>
</feature>
<keyword evidence="3" id="KW-1185">Reference proteome</keyword>
<keyword evidence="1" id="KW-0812">Transmembrane</keyword>
<dbReference type="PANTHER" id="PTHR37309:SF1">
    <property type="entry name" value="SLR0284 PROTEIN"/>
    <property type="match status" value="1"/>
</dbReference>
<dbReference type="PANTHER" id="PTHR37309">
    <property type="entry name" value="SLR0284 PROTEIN"/>
    <property type="match status" value="1"/>
</dbReference>
<evidence type="ECO:0000313" key="2">
    <source>
        <dbReference type="EMBL" id="GGO90511.1"/>
    </source>
</evidence>
<proteinExistence type="predicted"/>
<evidence type="ECO:0008006" key="4">
    <source>
        <dbReference type="Google" id="ProtNLM"/>
    </source>
</evidence>
<evidence type="ECO:0000313" key="3">
    <source>
        <dbReference type="Proteomes" id="UP000655410"/>
    </source>
</evidence>
<keyword evidence="1" id="KW-1133">Transmembrane helix</keyword>
<comment type="caution">
    <text evidence="2">The sequence shown here is derived from an EMBL/GenBank/DDBJ whole genome shotgun (WGS) entry which is preliminary data.</text>
</comment>
<keyword evidence="1" id="KW-0472">Membrane</keyword>
<reference evidence="3" key="1">
    <citation type="journal article" date="2019" name="Int. J. Syst. Evol. Microbiol.">
        <title>The Global Catalogue of Microorganisms (GCM) 10K type strain sequencing project: providing services to taxonomists for standard genome sequencing and annotation.</title>
        <authorList>
            <consortium name="The Broad Institute Genomics Platform"/>
            <consortium name="The Broad Institute Genome Sequencing Center for Infectious Disease"/>
            <person name="Wu L."/>
            <person name="Ma J."/>
        </authorList>
    </citation>
    <scope>NUCLEOTIDE SEQUENCE [LARGE SCALE GENOMIC DNA]</scope>
    <source>
        <strain evidence="3">CGMCC 4.7371</strain>
    </source>
</reference>
<dbReference type="InterPro" id="IPR007165">
    <property type="entry name" value="Phage_holin_4_2"/>
</dbReference>
<name>A0ABQ2NBR4_9ACTN</name>
<feature type="transmembrane region" description="Helical" evidence="1">
    <location>
        <begin position="63"/>
        <end position="87"/>
    </location>
</feature>
<dbReference type="Proteomes" id="UP000655410">
    <property type="component" value="Unassembled WGS sequence"/>
</dbReference>
<dbReference type="RefSeq" id="WP_229662817.1">
    <property type="nucleotide sequence ID" value="NZ_BMNI01000005.1"/>
</dbReference>
<evidence type="ECO:0000256" key="1">
    <source>
        <dbReference type="SAM" id="Phobius"/>
    </source>
</evidence>
<accession>A0ABQ2NBR4</accession>
<organism evidence="2 3">
    <name type="scientific">Nocardioides phosphati</name>
    <dbReference type="NCBI Taxonomy" id="1867775"/>
    <lineage>
        <taxon>Bacteria</taxon>
        <taxon>Bacillati</taxon>
        <taxon>Actinomycetota</taxon>
        <taxon>Actinomycetes</taxon>
        <taxon>Propionibacteriales</taxon>
        <taxon>Nocardioidaceae</taxon>
        <taxon>Nocardioides</taxon>
    </lineage>
</organism>
<gene>
    <name evidence="2" type="ORF">GCM10011584_22470</name>
</gene>
<protein>
    <recommendedName>
        <fullName evidence="4">Phage holin family protein</fullName>
    </recommendedName>
</protein>
<feature type="transmembrane region" description="Helical" evidence="1">
    <location>
        <begin position="36"/>
        <end position="56"/>
    </location>
</feature>
<dbReference type="Pfam" id="PF04020">
    <property type="entry name" value="Phage_holin_4_2"/>
    <property type="match status" value="1"/>
</dbReference>
<dbReference type="EMBL" id="BMNI01000005">
    <property type="protein sequence ID" value="GGO90511.1"/>
    <property type="molecule type" value="Genomic_DNA"/>
</dbReference>
<sequence length="126" mass="13639">MKLLIWIVSTMAGLAAAAWLFDGISVEGADWQHKLVPLLGAAVLLGLVTSLVEPVVKFFSFPVIILTIGLFVLVINALMLLLTSWLADQLDVGFHAEGFWTALFGSLVITLVASLTRAFLPDEDRS</sequence>